<dbReference type="InterPro" id="IPR016156">
    <property type="entry name" value="FAD/NAD-linked_Rdtase_dimer_sf"/>
</dbReference>
<evidence type="ECO:0000259" key="1">
    <source>
        <dbReference type="Pfam" id="PF14759"/>
    </source>
</evidence>
<dbReference type="Proteomes" id="UP000226525">
    <property type="component" value="Unassembled WGS sequence"/>
</dbReference>
<dbReference type="Gene3D" id="3.30.390.30">
    <property type="match status" value="1"/>
</dbReference>
<organism evidence="2 3">
    <name type="scientific">SAR324 cluster bacterium</name>
    <dbReference type="NCBI Taxonomy" id="2024889"/>
    <lineage>
        <taxon>Bacteria</taxon>
        <taxon>Deltaproteobacteria</taxon>
        <taxon>SAR324 cluster</taxon>
    </lineage>
</organism>
<sequence length="81" mass="8614">MQVVGLPQFAEQIISRVRADGVTIYFGLSDGGQLVSAAGVGVGNSVAKDIRLAEILITSRKPLNPEDLANPNLNLKKLLKN</sequence>
<dbReference type="Pfam" id="PF14759">
    <property type="entry name" value="Reductase_C"/>
    <property type="match status" value="1"/>
</dbReference>
<name>A0A2D6YMN9_9DELT</name>
<evidence type="ECO:0000313" key="3">
    <source>
        <dbReference type="Proteomes" id="UP000226525"/>
    </source>
</evidence>
<dbReference type="SUPFAM" id="SSF55424">
    <property type="entry name" value="FAD/NAD-linked reductases, dimerisation (C-terminal) domain"/>
    <property type="match status" value="1"/>
</dbReference>
<gene>
    <name evidence="2" type="ORF">CMN54_13575</name>
</gene>
<dbReference type="EMBL" id="NZEX01000161">
    <property type="protein sequence ID" value="MAH64447.1"/>
    <property type="molecule type" value="Genomic_DNA"/>
</dbReference>
<proteinExistence type="predicted"/>
<dbReference type="InterPro" id="IPR028202">
    <property type="entry name" value="Reductase_C"/>
</dbReference>
<evidence type="ECO:0000313" key="2">
    <source>
        <dbReference type="EMBL" id="MAH64447.1"/>
    </source>
</evidence>
<comment type="caution">
    <text evidence="2">The sequence shown here is derived from an EMBL/GenBank/DDBJ whole genome shotgun (WGS) entry which is preliminary data.</text>
</comment>
<feature type="domain" description="Reductase C-terminal" evidence="1">
    <location>
        <begin position="1"/>
        <end position="79"/>
    </location>
</feature>
<accession>A0A2D6YMN9</accession>
<dbReference type="AlphaFoldDB" id="A0A2D6YMN9"/>
<protein>
    <recommendedName>
        <fullName evidence="1">Reductase C-terminal domain-containing protein</fullName>
    </recommendedName>
</protein>
<reference evidence="3" key="1">
    <citation type="submission" date="2017-09" db="EMBL/GenBank/DDBJ databases">
        <title>The Reconstruction of 2,631 Draft Metagenome-Assembled Genomes from the Global Oceans.</title>
        <authorList>
            <person name="Tully B.J."/>
            <person name="Graham E.D."/>
            <person name="Heidelberg J.F."/>
        </authorList>
    </citation>
    <scope>NUCLEOTIDE SEQUENCE [LARGE SCALE GENOMIC DNA]</scope>
</reference>